<gene>
    <name evidence="1" type="ORF">OS493_003319</name>
</gene>
<reference evidence="1" key="1">
    <citation type="submission" date="2023-01" db="EMBL/GenBank/DDBJ databases">
        <title>Genome assembly of the deep-sea coral Lophelia pertusa.</title>
        <authorList>
            <person name="Herrera S."/>
            <person name="Cordes E."/>
        </authorList>
    </citation>
    <scope>NUCLEOTIDE SEQUENCE</scope>
    <source>
        <strain evidence="1">USNM1676648</strain>
        <tissue evidence="1">Polyp</tissue>
    </source>
</reference>
<protein>
    <submittedName>
        <fullName evidence="1">Uncharacterized protein</fullName>
    </submittedName>
</protein>
<evidence type="ECO:0000313" key="1">
    <source>
        <dbReference type="EMBL" id="KAJ7393663.1"/>
    </source>
</evidence>
<dbReference type="AlphaFoldDB" id="A0A9X0A576"/>
<name>A0A9X0A576_9CNID</name>
<proteinExistence type="predicted"/>
<organism evidence="1 2">
    <name type="scientific">Desmophyllum pertusum</name>
    <dbReference type="NCBI Taxonomy" id="174260"/>
    <lineage>
        <taxon>Eukaryota</taxon>
        <taxon>Metazoa</taxon>
        <taxon>Cnidaria</taxon>
        <taxon>Anthozoa</taxon>
        <taxon>Hexacorallia</taxon>
        <taxon>Scleractinia</taxon>
        <taxon>Caryophylliina</taxon>
        <taxon>Caryophylliidae</taxon>
        <taxon>Desmophyllum</taxon>
    </lineage>
</organism>
<dbReference type="EMBL" id="MU825397">
    <property type="protein sequence ID" value="KAJ7393663.1"/>
    <property type="molecule type" value="Genomic_DNA"/>
</dbReference>
<comment type="caution">
    <text evidence="1">The sequence shown here is derived from an EMBL/GenBank/DDBJ whole genome shotgun (WGS) entry which is preliminary data.</text>
</comment>
<accession>A0A9X0A576</accession>
<evidence type="ECO:0000313" key="2">
    <source>
        <dbReference type="Proteomes" id="UP001163046"/>
    </source>
</evidence>
<dbReference type="Proteomes" id="UP001163046">
    <property type="component" value="Unassembled WGS sequence"/>
</dbReference>
<sequence length="111" mass="13033">MTAIYDKDLQFHDVEIPPINWVVVDVKAPRPAGKRSRDIDFRVTVCSERKLDAEEKEEVMKSANYEYLRRNLSSARHPMESFTEIQIWGMFNGKRDEEEAMELARDVWVGN</sequence>
<keyword evidence="2" id="KW-1185">Reference proteome</keyword>